<dbReference type="GO" id="GO:0008233">
    <property type="term" value="F:peptidase activity"/>
    <property type="evidence" value="ECO:0007669"/>
    <property type="project" value="UniProtKB-KW"/>
</dbReference>
<accession>A0ABT0ADU8</accession>
<dbReference type="EMBL" id="JALHAT010000018">
    <property type="protein sequence ID" value="MCJ1961370.1"/>
    <property type="molecule type" value="Genomic_DNA"/>
</dbReference>
<dbReference type="PROSITE" id="PS00141">
    <property type="entry name" value="ASP_PROTEASE"/>
    <property type="match status" value="1"/>
</dbReference>
<dbReference type="SUPFAM" id="SSF50630">
    <property type="entry name" value="Acid proteases"/>
    <property type="match status" value="1"/>
</dbReference>
<reference evidence="3" key="1">
    <citation type="submission" date="2022-03" db="EMBL/GenBank/DDBJ databases">
        <title>Identification of a novel bacterium isolated from mangrove sediments.</title>
        <authorList>
            <person name="Pan X."/>
        </authorList>
    </citation>
    <scope>NUCLEOTIDE SEQUENCE</scope>
    <source>
        <strain evidence="3">B2637</strain>
    </source>
</reference>
<feature type="domain" description="Peptidase A2" evidence="2">
    <location>
        <begin position="77"/>
        <end position="156"/>
    </location>
</feature>
<dbReference type="Gene3D" id="2.40.70.10">
    <property type="entry name" value="Acid Proteases"/>
    <property type="match status" value="1"/>
</dbReference>
<dbReference type="Pfam" id="PF13975">
    <property type="entry name" value="gag-asp_proteas"/>
    <property type="match status" value="1"/>
</dbReference>
<dbReference type="InterPro" id="IPR001969">
    <property type="entry name" value="Aspartic_peptidase_AS"/>
</dbReference>
<dbReference type="CDD" id="cd05483">
    <property type="entry name" value="retropepsin_like_bacteria"/>
    <property type="match status" value="1"/>
</dbReference>
<evidence type="ECO:0000313" key="3">
    <source>
        <dbReference type="EMBL" id="MCJ1961370.1"/>
    </source>
</evidence>
<dbReference type="Proteomes" id="UP001162802">
    <property type="component" value="Unassembled WGS sequence"/>
</dbReference>
<keyword evidence="4" id="KW-1185">Reference proteome</keyword>
<gene>
    <name evidence="3" type="ORF">MTR65_11810</name>
</gene>
<dbReference type="PROSITE" id="PS50175">
    <property type="entry name" value="ASP_PROT_RETROV"/>
    <property type="match status" value="1"/>
</dbReference>
<protein>
    <submittedName>
        <fullName evidence="3">TIGR02281 family clan AA aspartic protease</fullName>
        <ecNumber evidence="3">3.4.23.-</ecNumber>
    </submittedName>
</protein>
<comment type="caution">
    <text evidence="3">The sequence shown here is derived from an EMBL/GenBank/DDBJ whole genome shotgun (WGS) entry which is preliminary data.</text>
</comment>
<dbReference type="GO" id="GO:0006508">
    <property type="term" value="P:proteolysis"/>
    <property type="evidence" value="ECO:0007669"/>
    <property type="project" value="UniProtKB-KW"/>
</dbReference>
<evidence type="ECO:0000259" key="2">
    <source>
        <dbReference type="PROSITE" id="PS50175"/>
    </source>
</evidence>
<dbReference type="InterPro" id="IPR034122">
    <property type="entry name" value="Retropepsin-like_bacterial"/>
</dbReference>
<dbReference type="NCBIfam" id="TIGR02281">
    <property type="entry name" value="clan_AA_DTGA"/>
    <property type="match status" value="1"/>
</dbReference>
<organism evidence="3 4">
    <name type="scientific">Novosphingobium mangrovi</name>
    <name type="common">ex Hu et al. 2023</name>
    <dbReference type="NCBI Taxonomy" id="2930094"/>
    <lineage>
        <taxon>Bacteria</taxon>
        <taxon>Pseudomonadati</taxon>
        <taxon>Pseudomonadota</taxon>
        <taxon>Alphaproteobacteria</taxon>
        <taxon>Sphingomonadales</taxon>
        <taxon>Sphingomonadaceae</taxon>
        <taxon>Novosphingobium</taxon>
    </lineage>
</organism>
<dbReference type="InterPro" id="IPR021109">
    <property type="entry name" value="Peptidase_aspartic_dom_sf"/>
</dbReference>
<name>A0ABT0ADU8_9SPHN</name>
<evidence type="ECO:0000256" key="1">
    <source>
        <dbReference type="ARBA" id="ARBA00022801"/>
    </source>
</evidence>
<dbReference type="RefSeq" id="WP_243800368.1">
    <property type="nucleotide sequence ID" value="NZ_JALHAT010000018.1"/>
</dbReference>
<dbReference type="InterPro" id="IPR001995">
    <property type="entry name" value="Peptidase_A2_cat"/>
</dbReference>
<evidence type="ECO:0000313" key="4">
    <source>
        <dbReference type="Proteomes" id="UP001162802"/>
    </source>
</evidence>
<dbReference type="InterPro" id="IPR011969">
    <property type="entry name" value="Clan_AA_Asp_peptidase_C"/>
</dbReference>
<keyword evidence="1 3" id="KW-0378">Hydrolase</keyword>
<sequence>MRAAPIVLLLLTAAVVGWMAPGLSTSTSTSDVTAFQAAREAAAGEARRQAWLAGGSVLERAGDGHFYLDARVDGQSVHFLVDTGASIVALTAEDARTAGLDWNEDDVRPIGRGANGTVYGVPVKLSRIEVDGLSAEGVEAAILPEGLDVSLLGQSFLAKLPGVAIEGDRMLLGVAD</sequence>
<dbReference type="EC" id="3.4.23.-" evidence="3"/>
<proteinExistence type="predicted"/>
<keyword evidence="3" id="KW-0645">Protease</keyword>